<dbReference type="NCBIfam" id="NF006754">
    <property type="entry name" value="PRK09274.1"/>
    <property type="match status" value="1"/>
</dbReference>
<dbReference type="InterPro" id="IPR000873">
    <property type="entry name" value="AMP-dep_synth/lig_dom"/>
</dbReference>
<gene>
    <name evidence="2" type="ORF">LVJ94_03055</name>
</gene>
<dbReference type="InterPro" id="IPR020845">
    <property type="entry name" value="AMP-binding_CS"/>
</dbReference>
<dbReference type="PANTHER" id="PTHR43767:SF1">
    <property type="entry name" value="NONRIBOSOMAL PEPTIDE SYNTHASE PES1 (EUROFUNG)-RELATED"/>
    <property type="match status" value="1"/>
</dbReference>
<evidence type="ECO:0000259" key="1">
    <source>
        <dbReference type="Pfam" id="PF00501"/>
    </source>
</evidence>
<protein>
    <submittedName>
        <fullName evidence="2">AMP-binding protein</fullName>
    </submittedName>
</protein>
<dbReference type="InterPro" id="IPR042099">
    <property type="entry name" value="ANL_N_sf"/>
</dbReference>
<dbReference type="PROSITE" id="PS00455">
    <property type="entry name" value="AMP_BINDING"/>
    <property type="match status" value="1"/>
</dbReference>
<sequence>MLDCVRMDAHRPALICPSARPGRRARELSFGQLHDDSDGLARGLVARGIGPGTRTVLLVPPGPEFLLITYALLKAGAVPILVDPGLRRDRLRACFERAAPEAFIGSPRAHMARLALGWARRTVRKTVLVGGPRPLAGLRRAARTVTSLPEIDPSAPAMVAFTSGSTGVPKGVVVRRDQLAGQLEAVGRIFDWRPGDVDLSTMPLFAIFGTALGVTSVLPPMDFTRPAKADPAMLARLAREYHVSTLFGSPALLEPLSRFATARGLRLESLRRVVSAGAPVPAETLRRCRAMLSEDAEVCTPYGATEALPATVIESREILRETAAATNRGAGVCVGRPVPGAEVEIIALSDGPIASWDQIRRVPQGEVGEIAIRAPWVSASYLNDQENTARAKIGLANGTFFHRIGDAGYRDEAGRVWFCGRVTQRVITETGTLFSVPCEAVFNTHPTVARSALVGPRVAGRIRPTVCVELEPGRHDRAAVRAELLELAAAHEHTRGIRDVLFHPGFPVDIRHNAKIERETLALWAERRLS</sequence>
<dbReference type="EMBL" id="CP089983">
    <property type="protein sequence ID" value="WXB06224.1"/>
    <property type="molecule type" value="Genomic_DNA"/>
</dbReference>
<dbReference type="Proteomes" id="UP001374803">
    <property type="component" value="Chromosome"/>
</dbReference>
<dbReference type="RefSeq" id="WP_394835873.1">
    <property type="nucleotide sequence ID" value="NZ_CP089929.1"/>
</dbReference>
<keyword evidence="3" id="KW-1185">Reference proteome</keyword>
<dbReference type="Gene3D" id="3.40.50.12780">
    <property type="entry name" value="N-terminal domain of ligase-like"/>
    <property type="match status" value="1"/>
</dbReference>
<reference evidence="2" key="1">
    <citation type="submission" date="2021-12" db="EMBL/GenBank/DDBJ databases">
        <title>Discovery of the Pendulisporaceae a myxobacterial family with distinct sporulation behavior and unique specialized metabolism.</title>
        <authorList>
            <person name="Garcia R."/>
            <person name="Popoff A."/>
            <person name="Bader C.D."/>
            <person name="Loehr J."/>
            <person name="Walesch S."/>
            <person name="Walt C."/>
            <person name="Boldt J."/>
            <person name="Bunk B."/>
            <person name="Haeckl F.J.F.P.J."/>
            <person name="Gunesch A.P."/>
            <person name="Birkelbach J."/>
            <person name="Nuebel U."/>
            <person name="Pietschmann T."/>
            <person name="Bach T."/>
            <person name="Mueller R."/>
        </authorList>
    </citation>
    <scope>NUCLEOTIDE SEQUENCE</scope>
    <source>
        <strain evidence="2">MSr11367</strain>
    </source>
</reference>
<dbReference type="PANTHER" id="PTHR43767">
    <property type="entry name" value="LONG-CHAIN-FATTY-ACID--COA LIGASE"/>
    <property type="match status" value="1"/>
</dbReference>
<proteinExistence type="predicted"/>
<organism evidence="2 3">
    <name type="scientific">Pendulispora rubella</name>
    <dbReference type="NCBI Taxonomy" id="2741070"/>
    <lineage>
        <taxon>Bacteria</taxon>
        <taxon>Pseudomonadati</taxon>
        <taxon>Myxococcota</taxon>
        <taxon>Myxococcia</taxon>
        <taxon>Myxococcales</taxon>
        <taxon>Sorangiineae</taxon>
        <taxon>Pendulisporaceae</taxon>
        <taxon>Pendulispora</taxon>
    </lineage>
</organism>
<accession>A0ABZ2L9I1</accession>
<dbReference type="InterPro" id="IPR050237">
    <property type="entry name" value="ATP-dep_AMP-bd_enzyme"/>
</dbReference>
<name>A0ABZ2L9I1_9BACT</name>
<feature type="domain" description="AMP-dependent synthetase/ligase" evidence="1">
    <location>
        <begin position="9"/>
        <end position="382"/>
    </location>
</feature>
<dbReference type="SUPFAM" id="SSF56801">
    <property type="entry name" value="Acetyl-CoA synthetase-like"/>
    <property type="match status" value="1"/>
</dbReference>
<evidence type="ECO:0000313" key="2">
    <source>
        <dbReference type="EMBL" id="WXB06224.1"/>
    </source>
</evidence>
<evidence type="ECO:0000313" key="3">
    <source>
        <dbReference type="Proteomes" id="UP001374803"/>
    </source>
</evidence>
<dbReference type="Pfam" id="PF00501">
    <property type="entry name" value="AMP-binding"/>
    <property type="match status" value="1"/>
</dbReference>